<dbReference type="Proteomes" id="UP000000768">
    <property type="component" value="Chromosome 10"/>
</dbReference>
<dbReference type="Gramene" id="KXG19186">
    <property type="protein sequence ID" value="KXG19186"/>
    <property type="gene ID" value="SORBI_3010G019200"/>
</dbReference>
<proteinExistence type="predicted"/>
<feature type="region of interest" description="Disordered" evidence="1">
    <location>
        <begin position="104"/>
        <end position="130"/>
    </location>
</feature>
<sequence>MHAVIFGYMHALCTHVRRRPAKGELPCDCLQLPFTQTRSIDRPANASSSIMLGVRSRQTKGIHPALLESTHPSGYSGFQFTRSKESRRVLLLCFQPNQATACRPGQGQLPSGGLNRIKAGQRTGRSASPE</sequence>
<evidence type="ECO:0000256" key="1">
    <source>
        <dbReference type="SAM" id="MobiDB-lite"/>
    </source>
</evidence>
<organism evidence="2 3">
    <name type="scientific">Sorghum bicolor</name>
    <name type="common">Sorghum</name>
    <name type="synonym">Sorghum vulgare</name>
    <dbReference type="NCBI Taxonomy" id="4558"/>
    <lineage>
        <taxon>Eukaryota</taxon>
        <taxon>Viridiplantae</taxon>
        <taxon>Streptophyta</taxon>
        <taxon>Embryophyta</taxon>
        <taxon>Tracheophyta</taxon>
        <taxon>Spermatophyta</taxon>
        <taxon>Magnoliopsida</taxon>
        <taxon>Liliopsida</taxon>
        <taxon>Poales</taxon>
        <taxon>Poaceae</taxon>
        <taxon>PACMAD clade</taxon>
        <taxon>Panicoideae</taxon>
        <taxon>Andropogonodae</taxon>
        <taxon>Andropogoneae</taxon>
        <taxon>Sorghinae</taxon>
        <taxon>Sorghum</taxon>
    </lineage>
</organism>
<keyword evidence="3" id="KW-1185">Reference proteome</keyword>
<evidence type="ECO:0000313" key="2">
    <source>
        <dbReference type="EMBL" id="KXG19186.1"/>
    </source>
</evidence>
<name>A0A194YHV4_SORBI</name>
<accession>A0A194YHV4</accession>
<dbReference type="AlphaFoldDB" id="A0A194YHV4"/>
<evidence type="ECO:0000313" key="3">
    <source>
        <dbReference type="Proteomes" id="UP000000768"/>
    </source>
</evidence>
<reference evidence="3" key="2">
    <citation type="journal article" date="2018" name="Plant J.">
        <title>The Sorghum bicolor reference genome: improved assembly, gene annotations, a transcriptome atlas, and signatures of genome organization.</title>
        <authorList>
            <person name="McCormick R.F."/>
            <person name="Truong S.K."/>
            <person name="Sreedasyam A."/>
            <person name="Jenkins J."/>
            <person name="Shu S."/>
            <person name="Sims D."/>
            <person name="Kennedy M."/>
            <person name="Amirebrahimi M."/>
            <person name="Weers B.D."/>
            <person name="McKinley B."/>
            <person name="Mattison A."/>
            <person name="Morishige D.T."/>
            <person name="Grimwood J."/>
            <person name="Schmutz J."/>
            <person name="Mullet J.E."/>
        </authorList>
    </citation>
    <scope>NUCLEOTIDE SEQUENCE [LARGE SCALE GENOMIC DNA]</scope>
    <source>
        <strain evidence="3">cv. BTx623</strain>
    </source>
</reference>
<protein>
    <submittedName>
        <fullName evidence="2">Uncharacterized protein</fullName>
    </submittedName>
</protein>
<dbReference type="EMBL" id="CM000769">
    <property type="protein sequence ID" value="KXG19186.1"/>
    <property type="molecule type" value="Genomic_DNA"/>
</dbReference>
<dbReference type="InParanoid" id="A0A194YHV4"/>
<reference evidence="2 3" key="1">
    <citation type="journal article" date="2009" name="Nature">
        <title>The Sorghum bicolor genome and the diversification of grasses.</title>
        <authorList>
            <person name="Paterson A.H."/>
            <person name="Bowers J.E."/>
            <person name="Bruggmann R."/>
            <person name="Dubchak I."/>
            <person name="Grimwood J."/>
            <person name="Gundlach H."/>
            <person name="Haberer G."/>
            <person name="Hellsten U."/>
            <person name="Mitros T."/>
            <person name="Poliakov A."/>
            <person name="Schmutz J."/>
            <person name="Spannagl M."/>
            <person name="Tang H."/>
            <person name="Wang X."/>
            <person name="Wicker T."/>
            <person name="Bharti A.K."/>
            <person name="Chapman J."/>
            <person name="Feltus F.A."/>
            <person name="Gowik U."/>
            <person name="Grigoriev I.V."/>
            <person name="Lyons E."/>
            <person name="Maher C.A."/>
            <person name="Martis M."/>
            <person name="Narechania A."/>
            <person name="Otillar R.P."/>
            <person name="Penning B.W."/>
            <person name="Salamov A.A."/>
            <person name="Wang Y."/>
            <person name="Zhang L."/>
            <person name="Carpita N.C."/>
            <person name="Freeling M."/>
            <person name="Gingle A.R."/>
            <person name="Hash C.T."/>
            <person name="Keller B."/>
            <person name="Klein P."/>
            <person name="Kresovich S."/>
            <person name="McCann M.C."/>
            <person name="Ming R."/>
            <person name="Peterson D.G."/>
            <person name="Mehboob-ur-Rahman"/>
            <person name="Ware D."/>
            <person name="Westhoff P."/>
            <person name="Mayer K.F."/>
            <person name="Messing J."/>
            <person name="Rokhsar D.S."/>
        </authorList>
    </citation>
    <scope>NUCLEOTIDE SEQUENCE [LARGE SCALE GENOMIC DNA]</scope>
    <source>
        <strain evidence="3">cv. BTx623</strain>
    </source>
</reference>
<gene>
    <name evidence="2" type="ORF">SORBI_3010G019200</name>
</gene>